<comment type="caution">
    <text evidence="1">The sequence shown here is derived from an EMBL/GenBank/DDBJ whole genome shotgun (WGS) entry which is preliminary data.</text>
</comment>
<name>A0AAD6VTW5_9AGAR</name>
<sequence length="118" mass="13112">MSSTVQLRAATPSDIRALADTFICAVDFSVPGRKLGKEFYDLETDIAPGEPGVSSPGKLWTRFQEQFHEEHIWLAEVDGKVAAYIAWYDPTWNADSGYKPGEVSVADISDLIFIESNR</sequence>
<keyword evidence="2" id="KW-1185">Reference proteome</keyword>
<organism evidence="1 2">
    <name type="scientific">Mycena pura</name>
    <dbReference type="NCBI Taxonomy" id="153505"/>
    <lineage>
        <taxon>Eukaryota</taxon>
        <taxon>Fungi</taxon>
        <taxon>Dikarya</taxon>
        <taxon>Basidiomycota</taxon>
        <taxon>Agaricomycotina</taxon>
        <taxon>Agaricomycetes</taxon>
        <taxon>Agaricomycetidae</taxon>
        <taxon>Agaricales</taxon>
        <taxon>Marasmiineae</taxon>
        <taxon>Mycenaceae</taxon>
        <taxon>Mycena</taxon>
    </lineage>
</organism>
<dbReference type="Gene3D" id="3.40.630.30">
    <property type="match status" value="1"/>
</dbReference>
<reference evidence="1" key="1">
    <citation type="submission" date="2023-03" db="EMBL/GenBank/DDBJ databases">
        <title>Massive genome expansion in bonnet fungi (Mycena s.s.) driven by repeated elements and novel gene families across ecological guilds.</title>
        <authorList>
            <consortium name="Lawrence Berkeley National Laboratory"/>
            <person name="Harder C.B."/>
            <person name="Miyauchi S."/>
            <person name="Viragh M."/>
            <person name="Kuo A."/>
            <person name="Thoen E."/>
            <person name="Andreopoulos B."/>
            <person name="Lu D."/>
            <person name="Skrede I."/>
            <person name="Drula E."/>
            <person name="Henrissat B."/>
            <person name="Morin E."/>
            <person name="Kohler A."/>
            <person name="Barry K."/>
            <person name="LaButti K."/>
            <person name="Morin E."/>
            <person name="Salamov A."/>
            <person name="Lipzen A."/>
            <person name="Mereny Z."/>
            <person name="Hegedus B."/>
            <person name="Baldrian P."/>
            <person name="Stursova M."/>
            <person name="Weitz H."/>
            <person name="Taylor A."/>
            <person name="Grigoriev I.V."/>
            <person name="Nagy L.G."/>
            <person name="Martin F."/>
            <person name="Kauserud H."/>
        </authorList>
    </citation>
    <scope>NUCLEOTIDE SEQUENCE</scope>
    <source>
        <strain evidence="1">9144</strain>
    </source>
</reference>
<proteinExistence type="predicted"/>
<evidence type="ECO:0000313" key="2">
    <source>
        <dbReference type="Proteomes" id="UP001219525"/>
    </source>
</evidence>
<dbReference type="Proteomes" id="UP001219525">
    <property type="component" value="Unassembled WGS sequence"/>
</dbReference>
<accession>A0AAD6VTW5</accession>
<protein>
    <submittedName>
        <fullName evidence="1">Uncharacterized protein</fullName>
    </submittedName>
</protein>
<dbReference type="InterPro" id="IPR016181">
    <property type="entry name" value="Acyl_CoA_acyltransferase"/>
</dbReference>
<dbReference type="AlphaFoldDB" id="A0AAD6VTW5"/>
<evidence type="ECO:0000313" key="1">
    <source>
        <dbReference type="EMBL" id="KAJ7220041.1"/>
    </source>
</evidence>
<dbReference type="EMBL" id="JARJCW010000010">
    <property type="protein sequence ID" value="KAJ7220041.1"/>
    <property type="molecule type" value="Genomic_DNA"/>
</dbReference>
<dbReference type="SUPFAM" id="SSF55729">
    <property type="entry name" value="Acyl-CoA N-acyltransferases (Nat)"/>
    <property type="match status" value="1"/>
</dbReference>
<gene>
    <name evidence="1" type="ORF">GGX14DRAFT_559852</name>
</gene>